<feature type="domain" description="Cysteine-rich" evidence="1">
    <location>
        <begin position="132"/>
        <end position="227"/>
    </location>
</feature>
<dbReference type="RefSeq" id="WP_019597395.1">
    <property type="nucleotide sequence ID" value="NZ_FNQC01000006.1"/>
</dbReference>
<dbReference type="Pfam" id="PF02754">
    <property type="entry name" value="CCG"/>
    <property type="match status" value="2"/>
</dbReference>
<reference evidence="2 3" key="1">
    <citation type="submission" date="2016-10" db="EMBL/GenBank/DDBJ databases">
        <authorList>
            <person name="Varghese N."/>
            <person name="Submissions S."/>
        </authorList>
    </citation>
    <scope>NUCLEOTIDE SEQUENCE [LARGE SCALE GENOMIC DNA]</scope>
    <source>
        <strain evidence="2 3">DSM 17997</strain>
    </source>
</reference>
<keyword evidence="3" id="KW-1185">Reference proteome</keyword>
<accession>A0A1H3QLK5</accession>
<dbReference type="EMBL" id="FNQC01000006">
    <property type="protein sequence ID" value="SDZ14422.1"/>
    <property type="molecule type" value="Genomic_DNA"/>
</dbReference>
<name>A0A1H3QLK5_9BACT</name>
<evidence type="ECO:0000313" key="2">
    <source>
        <dbReference type="EMBL" id="SDZ14422.1"/>
    </source>
</evidence>
<evidence type="ECO:0000259" key="1">
    <source>
        <dbReference type="Pfam" id="PF02754"/>
    </source>
</evidence>
<gene>
    <name evidence="2" type="ORF">SAMN05444412_106186</name>
</gene>
<protein>
    <submittedName>
        <fullName evidence="2">L-lactate dehydrogenase complex protein LldE</fullName>
    </submittedName>
</protein>
<evidence type="ECO:0000313" key="3">
    <source>
        <dbReference type="Proteomes" id="UP000199663"/>
    </source>
</evidence>
<dbReference type="PANTHER" id="PTHR30296:SF0">
    <property type="entry name" value="LACTATE UTILIZATION PROTEIN A"/>
    <property type="match status" value="1"/>
</dbReference>
<organism evidence="2 3">
    <name type="scientific">Rhodonellum ikkaensis</name>
    <dbReference type="NCBI Taxonomy" id="336829"/>
    <lineage>
        <taxon>Bacteria</taxon>
        <taxon>Pseudomonadati</taxon>
        <taxon>Bacteroidota</taxon>
        <taxon>Cytophagia</taxon>
        <taxon>Cytophagales</taxon>
        <taxon>Cytophagaceae</taxon>
        <taxon>Rhodonellum</taxon>
    </lineage>
</organism>
<proteinExistence type="predicted"/>
<dbReference type="InterPro" id="IPR004017">
    <property type="entry name" value="Cys_rich_dom"/>
</dbReference>
<sequence>MVQNKKIALFIPCYVDQFYPQVAISTLELLEKLGCNVTYPMGQTCCGQPMANAGFERDTLGTTAHFIRTFKDYDYVVAPSGSCVLHVKEHSPQVPGLEKDQKELHDKIFEVTQFIVDVLKIPKIEGKYPHKVGYHSSCHGQRGLRLSSSSELNEAPFGKAKQLLTQLEGIEWVELTRPDECCGFGGTFAVTEEALSIQMGKDRIADHLGHRVEIMAGADMSCLMHLQGIAKRNKQDLQFKHVCEILNEALS</sequence>
<comment type="caution">
    <text evidence="2">The sequence shown here is derived from an EMBL/GenBank/DDBJ whole genome shotgun (WGS) entry which is preliminary data.</text>
</comment>
<dbReference type="Proteomes" id="UP000199663">
    <property type="component" value="Unassembled WGS sequence"/>
</dbReference>
<dbReference type="PANTHER" id="PTHR30296">
    <property type="entry name" value="UNCHARACTERIZED PROTEIN YKGE"/>
    <property type="match status" value="1"/>
</dbReference>
<feature type="domain" description="Cysteine-rich" evidence="1">
    <location>
        <begin position="7"/>
        <end position="87"/>
    </location>
</feature>